<dbReference type="EMBL" id="LZJS01000128">
    <property type="protein sequence ID" value="OBH56406.1"/>
    <property type="molecule type" value="Genomic_DNA"/>
</dbReference>
<dbReference type="Pfam" id="PF23544">
    <property type="entry name" value="AtuA_ferredoxin"/>
    <property type="match status" value="1"/>
</dbReference>
<dbReference type="RefSeq" id="WP_064953223.1">
    <property type="nucleotide sequence ID" value="NZ_LZJS01000128.1"/>
</dbReference>
<accession>A0A1A2RWQ3</accession>
<name>A0A1A2RWQ3_9MYCO</name>
<evidence type="ECO:0000259" key="2">
    <source>
        <dbReference type="Pfam" id="PF23544"/>
    </source>
</evidence>
<dbReference type="InterPro" id="IPR010839">
    <property type="entry name" value="AtuA_N"/>
</dbReference>
<feature type="domain" description="Acyclic terpene utilisation N-terminal" evidence="1">
    <location>
        <begin position="17"/>
        <end position="432"/>
    </location>
</feature>
<dbReference type="PANTHER" id="PTHR47585:SF1">
    <property type="entry name" value="DUF1446 DOMAIN-CONTAINING PROTEIN"/>
    <property type="match status" value="1"/>
</dbReference>
<dbReference type="InterPro" id="IPR056362">
    <property type="entry name" value="AtuA-like_ferredoxin_dom"/>
</dbReference>
<dbReference type="Proteomes" id="UP000093861">
    <property type="component" value="Unassembled WGS sequence"/>
</dbReference>
<dbReference type="PANTHER" id="PTHR47585">
    <property type="match status" value="1"/>
</dbReference>
<organism evidence="3 4">
    <name type="scientific">Mycobacterium colombiense</name>
    <dbReference type="NCBI Taxonomy" id="339268"/>
    <lineage>
        <taxon>Bacteria</taxon>
        <taxon>Bacillati</taxon>
        <taxon>Actinomycetota</taxon>
        <taxon>Actinomycetes</taxon>
        <taxon>Mycobacteriales</taxon>
        <taxon>Mycobacteriaceae</taxon>
        <taxon>Mycobacterium</taxon>
        <taxon>Mycobacterium avium complex (MAC)</taxon>
    </lineage>
</organism>
<reference evidence="3 4" key="1">
    <citation type="submission" date="2016-06" db="EMBL/GenBank/DDBJ databases">
        <authorList>
            <person name="Kjaerup R.B."/>
            <person name="Dalgaard T.S."/>
            <person name="Juul-Madsen H.R."/>
        </authorList>
    </citation>
    <scope>NUCLEOTIDE SEQUENCE [LARGE SCALE GENOMIC DNA]</scope>
    <source>
        <strain evidence="3 4">E2464</strain>
    </source>
</reference>
<gene>
    <name evidence="3" type="ORF">A5685_08475</name>
</gene>
<dbReference type="AlphaFoldDB" id="A0A1A2RWQ3"/>
<protein>
    <submittedName>
        <fullName evidence="3">Exopolyphosphatase</fullName>
    </submittedName>
</protein>
<evidence type="ECO:0000259" key="1">
    <source>
        <dbReference type="Pfam" id="PF07287"/>
    </source>
</evidence>
<feature type="domain" description="AtuA-like ferredoxin-fold" evidence="2">
    <location>
        <begin position="471"/>
        <end position="564"/>
    </location>
</feature>
<evidence type="ECO:0000313" key="3">
    <source>
        <dbReference type="EMBL" id="OBH56406.1"/>
    </source>
</evidence>
<sequence>MASASGASGALGSSGAVRIANCSGFYGDRLSAMREMLTGGDVDYLTGDYLAELTMLILGRDRIKHPERGYAKTFLAQLEDCLGEACDREVRIVANAGGLNPAGLADAIRALAERLGIDARIAHVEGDDLLSRAAELGLGSPLTANAYLGAWGIVDCLDDGADVVVTGRVTDASVIVGAAAAHFGWERTDYDRLAGAVVAGHVIECGVQATGGNYSFFTEVADLTHAGFPLAEVSADGSSVITKHQGTGGLVSVDTVTAQLLYEITGARYANPDVTARMDSVELSSDGPDRVRISGVRGEAPPPTYKVSMNSIGGFRNSMTFVLTGLDIEAKADLVRRQLDAALTVKPAELQWSLARTDHPDADTEEAASALLHCVVRDPDPANVGRQFSSAAVELALASYPGFHVTAPPGDGQVYGVFTPGYVSADQVPHVAVHADGSRVDIPCATETLELSPAAMPPLPESPPAGPTRRVPLGSIAGARSGDKGGSANVGVWVRTDEQWRWLANTLTVELLEELLPEAADFDVTRHLLPNLRAVNFVIDGILGKGVAYQARFDPQAKGLGEWLRGRYLDLPESLL</sequence>
<dbReference type="Pfam" id="PF07287">
    <property type="entry name" value="AtuA"/>
    <property type="match status" value="1"/>
</dbReference>
<comment type="caution">
    <text evidence="3">The sequence shown here is derived from an EMBL/GenBank/DDBJ whole genome shotgun (WGS) entry which is preliminary data.</text>
</comment>
<evidence type="ECO:0000313" key="4">
    <source>
        <dbReference type="Proteomes" id="UP000093861"/>
    </source>
</evidence>
<proteinExistence type="predicted"/>